<sequence length="115" mass="13271">MEEPPQCRYIWKQYRCGGRFQGQQVHHCSRHPIDQQCPNAVVDHYRDMEKDCRTCIAKDRARRRIAGLQRDIDTLRMAQPPDAAAIGKLEEAMAREMAEIRAWTMQGASVAGHSY</sequence>
<evidence type="ECO:0000313" key="1">
    <source>
        <dbReference type="EMBL" id="KAK6509103.1"/>
    </source>
</evidence>
<organism evidence="1 2">
    <name type="scientific">Arthrobotrys musiformis</name>
    <dbReference type="NCBI Taxonomy" id="47236"/>
    <lineage>
        <taxon>Eukaryota</taxon>
        <taxon>Fungi</taxon>
        <taxon>Dikarya</taxon>
        <taxon>Ascomycota</taxon>
        <taxon>Pezizomycotina</taxon>
        <taxon>Orbiliomycetes</taxon>
        <taxon>Orbiliales</taxon>
        <taxon>Orbiliaceae</taxon>
        <taxon>Arthrobotrys</taxon>
    </lineage>
</organism>
<gene>
    <name evidence="1" type="ORF">TWF481_003866</name>
</gene>
<protein>
    <recommendedName>
        <fullName evidence="3">C3H1-type domain-containing protein</fullName>
    </recommendedName>
</protein>
<dbReference type="AlphaFoldDB" id="A0AAV9WHY4"/>
<reference evidence="1 2" key="1">
    <citation type="submission" date="2023-08" db="EMBL/GenBank/DDBJ databases">
        <authorList>
            <person name="Palmer J.M."/>
        </authorList>
    </citation>
    <scope>NUCLEOTIDE SEQUENCE [LARGE SCALE GENOMIC DNA]</scope>
    <source>
        <strain evidence="1 2">TWF481</strain>
    </source>
</reference>
<evidence type="ECO:0000313" key="2">
    <source>
        <dbReference type="Proteomes" id="UP001370758"/>
    </source>
</evidence>
<evidence type="ECO:0008006" key="3">
    <source>
        <dbReference type="Google" id="ProtNLM"/>
    </source>
</evidence>
<name>A0AAV9WHY4_9PEZI</name>
<dbReference type="Proteomes" id="UP001370758">
    <property type="component" value="Unassembled WGS sequence"/>
</dbReference>
<proteinExistence type="predicted"/>
<comment type="caution">
    <text evidence="1">The sequence shown here is derived from an EMBL/GenBank/DDBJ whole genome shotgun (WGS) entry which is preliminary data.</text>
</comment>
<keyword evidence="2" id="KW-1185">Reference proteome</keyword>
<dbReference type="EMBL" id="JAVHJL010000002">
    <property type="protein sequence ID" value="KAK6509103.1"/>
    <property type="molecule type" value="Genomic_DNA"/>
</dbReference>
<accession>A0AAV9WHY4</accession>